<evidence type="ECO:0000313" key="2">
    <source>
        <dbReference type="EMBL" id="MFC4222232.1"/>
    </source>
</evidence>
<evidence type="ECO:0000313" key="3">
    <source>
        <dbReference type="Proteomes" id="UP001595841"/>
    </source>
</evidence>
<accession>A0ABV8PQ90</accession>
<evidence type="ECO:0000256" key="1">
    <source>
        <dbReference type="SAM" id="SignalP"/>
    </source>
</evidence>
<gene>
    <name evidence="2" type="ORF">ACFOWS_18935</name>
</gene>
<sequence>MKKLLFPLLCLCVLSTTAQDGITKELRGKVTSATEDVVGVVVQNIASEQTVITDIDGNFIIRAQLNDTLVFSAVHFKRKVLPISETLFNSSFITVPMEEFVNELREVVVSPYNLSGVLDKDLEKLPPPRIVDAEALGLPNANAKDYTQSERLLKEASAMSIKGGGGLGGAGGAVSLNPIINAITGRTKMLKNRVKVDNTYARTQRVQDFYVDSLFVTTLKIPMEKIEDFMYFCEVDEAFQTTVDTQDKLKIWDFMVEKSRVYRQNNNLD</sequence>
<reference evidence="3" key="1">
    <citation type="journal article" date="2019" name="Int. J. Syst. Evol. Microbiol.">
        <title>The Global Catalogue of Microorganisms (GCM) 10K type strain sequencing project: providing services to taxonomists for standard genome sequencing and annotation.</title>
        <authorList>
            <consortium name="The Broad Institute Genomics Platform"/>
            <consortium name="The Broad Institute Genome Sequencing Center for Infectious Disease"/>
            <person name="Wu L."/>
            <person name="Ma J."/>
        </authorList>
    </citation>
    <scope>NUCLEOTIDE SEQUENCE [LARGE SCALE GENOMIC DNA]</scope>
    <source>
        <strain evidence="3">CGMCC 1.15774</strain>
    </source>
</reference>
<keyword evidence="3" id="KW-1185">Reference proteome</keyword>
<dbReference type="InterPro" id="IPR008969">
    <property type="entry name" value="CarboxyPept-like_regulatory"/>
</dbReference>
<feature type="chain" id="PRO_5046045344" description="CarboxypepD_reg-like domain-containing protein" evidence="1">
    <location>
        <begin position="19"/>
        <end position="269"/>
    </location>
</feature>
<dbReference type="EMBL" id="JBHSCL010000013">
    <property type="protein sequence ID" value="MFC4222232.1"/>
    <property type="molecule type" value="Genomic_DNA"/>
</dbReference>
<dbReference type="Proteomes" id="UP001595841">
    <property type="component" value="Unassembled WGS sequence"/>
</dbReference>
<protein>
    <recommendedName>
        <fullName evidence="4">CarboxypepD_reg-like domain-containing protein</fullName>
    </recommendedName>
</protein>
<evidence type="ECO:0008006" key="4">
    <source>
        <dbReference type="Google" id="ProtNLM"/>
    </source>
</evidence>
<feature type="signal peptide" evidence="1">
    <location>
        <begin position="1"/>
        <end position="18"/>
    </location>
</feature>
<dbReference type="RefSeq" id="WP_379768115.1">
    <property type="nucleotide sequence ID" value="NZ_JBHSCL010000013.1"/>
</dbReference>
<keyword evidence="1" id="KW-0732">Signal</keyword>
<proteinExistence type="predicted"/>
<organism evidence="2 3">
    <name type="scientific">Flagellimonas marina</name>
    <dbReference type="NCBI Taxonomy" id="1775168"/>
    <lineage>
        <taxon>Bacteria</taxon>
        <taxon>Pseudomonadati</taxon>
        <taxon>Bacteroidota</taxon>
        <taxon>Flavobacteriia</taxon>
        <taxon>Flavobacteriales</taxon>
        <taxon>Flavobacteriaceae</taxon>
        <taxon>Flagellimonas</taxon>
    </lineage>
</organism>
<dbReference type="SUPFAM" id="SSF49464">
    <property type="entry name" value="Carboxypeptidase regulatory domain-like"/>
    <property type="match status" value="1"/>
</dbReference>
<comment type="caution">
    <text evidence="2">The sequence shown here is derived from an EMBL/GenBank/DDBJ whole genome shotgun (WGS) entry which is preliminary data.</text>
</comment>
<name>A0ABV8PQ90_9FLAO</name>